<reference evidence="1" key="1">
    <citation type="journal article" date="2015" name="Nature">
        <title>Complex archaea that bridge the gap between prokaryotes and eukaryotes.</title>
        <authorList>
            <person name="Spang A."/>
            <person name="Saw J.H."/>
            <person name="Jorgensen S.L."/>
            <person name="Zaremba-Niedzwiedzka K."/>
            <person name="Martijn J."/>
            <person name="Lind A.E."/>
            <person name="van Eijk R."/>
            <person name="Schleper C."/>
            <person name="Guy L."/>
            <person name="Ettema T.J."/>
        </authorList>
    </citation>
    <scope>NUCLEOTIDE SEQUENCE</scope>
</reference>
<sequence>DLHGKMYRFTAAATVTLDAAADVADLTDEAGCASYWVRDAAEAAIIELQGAEVMNLNGTAQAAGIGITATGVGESVTVCTDTDADAGGTDGYVTYGATSGWASQ</sequence>
<protein>
    <submittedName>
        <fullName evidence="1">Uncharacterized protein</fullName>
    </submittedName>
</protein>
<dbReference type="AlphaFoldDB" id="A0A0F9DWF4"/>
<accession>A0A0F9DWF4</accession>
<gene>
    <name evidence="1" type="ORF">LCGC14_2228940</name>
</gene>
<evidence type="ECO:0000313" key="1">
    <source>
        <dbReference type="EMBL" id="KKL58086.1"/>
    </source>
</evidence>
<proteinExistence type="predicted"/>
<dbReference type="EMBL" id="LAZR01029945">
    <property type="protein sequence ID" value="KKL58086.1"/>
    <property type="molecule type" value="Genomic_DNA"/>
</dbReference>
<name>A0A0F9DWF4_9ZZZZ</name>
<organism evidence="1">
    <name type="scientific">marine sediment metagenome</name>
    <dbReference type="NCBI Taxonomy" id="412755"/>
    <lineage>
        <taxon>unclassified sequences</taxon>
        <taxon>metagenomes</taxon>
        <taxon>ecological metagenomes</taxon>
    </lineage>
</organism>
<feature type="non-terminal residue" evidence="1">
    <location>
        <position position="1"/>
    </location>
</feature>
<comment type="caution">
    <text evidence="1">The sequence shown here is derived from an EMBL/GenBank/DDBJ whole genome shotgun (WGS) entry which is preliminary data.</text>
</comment>